<dbReference type="eggNOG" id="ENOG502S3R9">
    <property type="taxonomic scope" value="Eukaryota"/>
</dbReference>
<evidence type="ECO:0000256" key="2">
    <source>
        <dbReference type="SAM" id="Phobius"/>
    </source>
</evidence>
<dbReference type="GO" id="GO:0005886">
    <property type="term" value="C:plasma membrane"/>
    <property type="evidence" value="ECO:0007669"/>
    <property type="project" value="TreeGrafter"/>
</dbReference>
<accession>G5AWI2</accession>
<proteinExistence type="predicted"/>
<dbReference type="FunCoup" id="G5AWI2">
    <property type="interactions" value="245"/>
</dbReference>
<dbReference type="AlphaFoldDB" id="G5AWI2"/>
<gene>
    <name evidence="3" type="ORF">GW7_18877</name>
</gene>
<keyword evidence="2" id="KW-0472">Membrane</keyword>
<dbReference type="InParanoid" id="G5AWI2"/>
<feature type="region of interest" description="Disordered" evidence="1">
    <location>
        <begin position="83"/>
        <end position="106"/>
    </location>
</feature>
<dbReference type="STRING" id="10181.G5AWI2"/>
<dbReference type="EMBL" id="JH167269">
    <property type="protein sequence ID" value="EHB01393.1"/>
    <property type="molecule type" value="Genomic_DNA"/>
</dbReference>
<feature type="transmembrane region" description="Helical" evidence="2">
    <location>
        <begin position="111"/>
        <end position="131"/>
    </location>
</feature>
<protein>
    <submittedName>
        <fullName evidence="3">Uncharacterized protein</fullName>
    </submittedName>
</protein>
<organism evidence="3 4">
    <name type="scientific">Heterocephalus glaber</name>
    <name type="common">Naked mole rat</name>
    <dbReference type="NCBI Taxonomy" id="10181"/>
    <lineage>
        <taxon>Eukaryota</taxon>
        <taxon>Metazoa</taxon>
        <taxon>Chordata</taxon>
        <taxon>Craniata</taxon>
        <taxon>Vertebrata</taxon>
        <taxon>Euteleostomi</taxon>
        <taxon>Mammalia</taxon>
        <taxon>Eutheria</taxon>
        <taxon>Euarchontoglires</taxon>
        <taxon>Glires</taxon>
        <taxon>Rodentia</taxon>
        <taxon>Hystricomorpha</taxon>
        <taxon>Bathyergidae</taxon>
        <taxon>Heterocephalus</taxon>
    </lineage>
</organism>
<evidence type="ECO:0000256" key="1">
    <source>
        <dbReference type="SAM" id="MobiDB-lite"/>
    </source>
</evidence>
<feature type="compositionally biased region" description="Basic and acidic residues" evidence="1">
    <location>
        <begin position="12"/>
        <end position="26"/>
    </location>
</feature>
<dbReference type="PANTHER" id="PTHR36868:SF1">
    <property type="entry name" value="NUTRITIONALLY-REGULATED ADIPOSE AND CARDIAC ENRICHED PROTEIN HOMOLOG"/>
    <property type="match status" value="1"/>
</dbReference>
<name>G5AWI2_HETGA</name>
<sequence>MRTTTRALCPDSHPESPCRTREDVEATRGSVRPQAPAEGGRRRPPSILRRSWLELVPREAEPPRTLRHVRFREPVEEAVHWSSGLTAGDGSSLAAVDGGPQRPGPRRSSPLLWLTLCILLGVALGLYHGWAEPMAGALEDLRAQLRVLALRLWHVALSSWHSLLRL</sequence>
<evidence type="ECO:0000313" key="4">
    <source>
        <dbReference type="Proteomes" id="UP000006813"/>
    </source>
</evidence>
<keyword evidence="2" id="KW-0812">Transmembrane</keyword>
<dbReference type="PANTHER" id="PTHR36868">
    <property type="entry name" value="NUTRITIONALLY-REGULATED ADIPOSE AND CARDIAC ENRICHED PROTEIN HOMOLOG"/>
    <property type="match status" value="1"/>
</dbReference>
<feature type="region of interest" description="Disordered" evidence="1">
    <location>
        <begin position="1"/>
        <end position="45"/>
    </location>
</feature>
<dbReference type="Proteomes" id="UP000006813">
    <property type="component" value="Unassembled WGS sequence"/>
</dbReference>
<evidence type="ECO:0000313" key="3">
    <source>
        <dbReference type="EMBL" id="EHB01393.1"/>
    </source>
</evidence>
<dbReference type="InterPro" id="IPR028114">
    <property type="entry name" value="DUF4658"/>
</dbReference>
<dbReference type="Pfam" id="PF15555">
    <property type="entry name" value="DUF4658"/>
    <property type="match status" value="1"/>
</dbReference>
<keyword evidence="2" id="KW-1133">Transmembrane helix</keyword>
<reference evidence="3 4" key="1">
    <citation type="journal article" date="2011" name="Nature">
        <title>Genome sequencing reveals insights into physiology and longevity of the naked mole rat.</title>
        <authorList>
            <person name="Kim E.B."/>
            <person name="Fang X."/>
            <person name="Fushan A.A."/>
            <person name="Huang Z."/>
            <person name="Lobanov A.V."/>
            <person name="Han L."/>
            <person name="Marino S.M."/>
            <person name="Sun X."/>
            <person name="Turanov A.A."/>
            <person name="Yang P."/>
            <person name="Yim S.H."/>
            <person name="Zhao X."/>
            <person name="Kasaikina M.V."/>
            <person name="Stoletzki N."/>
            <person name="Peng C."/>
            <person name="Polak P."/>
            <person name="Xiong Z."/>
            <person name="Kiezun A."/>
            <person name="Zhu Y."/>
            <person name="Chen Y."/>
            <person name="Kryukov G.V."/>
            <person name="Zhang Q."/>
            <person name="Peshkin L."/>
            <person name="Yang L."/>
            <person name="Bronson R.T."/>
            <person name="Buffenstein R."/>
            <person name="Wang B."/>
            <person name="Han C."/>
            <person name="Li Q."/>
            <person name="Chen L."/>
            <person name="Zhao W."/>
            <person name="Sunyaev S.R."/>
            <person name="Park T.J."/>
            <person name="Zhang G."/>
            <person name="Wang J."/>
            <person name="Gladyshev V.N."/>
        </authorList>
    </citation>
    <scope>NUCLEOTIDE SEQUENCE [LARGE SCALE GENOMIC DNA]</scope>
</reference>